<proteinExistence type="predicted"/>
<dbReference type="RefSeq" id="WP_010043337.1">
    <property type="nucleotide sequence ID" value="NZ_CP025958.1"/>
</dbReference>
<dbReference type="AlphaFoldDB" id="A0A2Z3H1Y3"/>
<name>A0A2Z3H1Y3_9BACT</name>
<accession>A0A2Z3H1Y3</accession>
<protein>
    <submittedName>
        <fullName evidence="1">Uncharacterized protein</fullName>
    </submittedName>
</protein>
<organism evidence="1 2">
    <name type="scientific">Gemmata obscuriglobus</name>
    <dbReference type="NCBI Taxonomy" id="114"/>
    <lineage>
        <taxon>Bacteria</taxon>
        <taxon>Pseudomonadati</taxon>
        <taxon>Planctomycetota</taxon>
        <taxon>Planctomycetia</taxon>
        <taxon>Gemmatales</taxon>
        <taxon>Gemmataceae</taxon>
        <taxon>Gemmata</taxon>
    </lineage>
</organism>
<evidence type="ECO:0000313" key="2">
    <source>
        <dbReference type="Proteomes" id="UP000245802"/>
    </source>
</evidence>
<keyword evidence="2" id="KW-1185">Reference proteome</keyword>
<sequence length="177" mass="19118">MPWFALQPDVIEYQTVSWGPLVATRPTLRVELAGARGLQPYTFLDTGAPVSVVSQAVAIGIGAALRPIAVPNPVPRVQHGRPIPAEPATRFLTWRDPFANIDIPCRLAEFDVQLRDRHTGATSGPLTMVAKVLQAPAQAYSGYFVLIGLHLLLANAGQLHLEGQQWNLGGPGLFFPP</sequence>
<dbReference type="KEGG" id="gog:C1280_23880"/>
<dbReference type="EMBL" id="CP025958">
    <property type="protein sequence ID" value="AWM39738.1"/>
    <property type="molecule type" value="Genomic_DNA"/>
</dbReference>
<evidence type="ECO:0000313" key="1">
    <source>
        <dbReference type="EMBL" id="AWM39738.1"/>
    </source>
</evidence>
<gene>
    <name evidence="1" type="ORF">C1280_23880</name>
</gene>
<reference evidence="1 2" key="1">
    <citation type="submission" date="2018-01" db="EMBL/GenBank/DDBJ databases">
        <title>G. obscuriglobus.</title>
        <authorList>
            <person name="Franke J."/>
            <person name="Blomberg W."/>
            <person name="Selmecki A."/>
        </authorList>
    </citation>
    <scope>NUCLEOTIDE SEQUENCE [LARGE SCALE GENOMIC DNA]</scope>
    <source>
        <strain evidence="1 2">DSM 5831</strain>
    </source>
</reference>
<dbReference type="Proteomes" id="UP000245802">
    <property type="component" value="Chromosome"/>
</dbReference>